<feature type="region of interest" description="Disordered" evidence="1">
    <location>
        <begin position="389"/>
        <end position="423"/>
    </location>
</feature>
<comment type="caution">
    <text evidence="2">The sequence shown here is derived from an EMBL/GenBank/DDBJ whole genome shotgun (WGS) entry which is preliminary data.</text>
</comment>
<feature type="compositionally biased region" description="Basic residues" evidence="1">
    <location>
        <begin position="167"/>
        <end position="176"/>
    </location>
</feature>
<feature type="compositionally biased region" description="Polar residues" evidence="1">
    <location>
        <begin position="401"/>
        <end position="419"/>
    </location>
</feature>
<feature type="compositionally biased region" description="Polar residues" evidence="1">
    <location>
        <begin position="336"/>
        <end position="352"/>
    </location>
</feature>
<feature type="compositionally biased region" description="Polar residues" evidence="1">
    <location>
        <begin position="197"/>
        <end position="209"/>
    </location>
</feature>
<feature type="region of interest" description="Disordered" evidence="1">
    <location>
        <begin position="18"/>
        <end position="287"/>
    </location>
</feature>
<evidence type="ECO:0000256" key="1">
    <source>
        <dbReference type="SAM" id="MobiDB-lite"/>
    </source>
</evidence>
<reference evidence="2" key="2">
    <citation type="submission" date="2022-07" db="EMBL/GenBank/DDBJ databases">
        <authorList>
            <person name="Goncalves M.F.M."/>
            <person name="Hilario S."/>
            <person name="Van De Peer Y."/>
            <person name="Esteves A.C."/>
            <person name="Alves A."/>
        </authorList>
    </citation>
    <scope>NUCLEOTIDE SEQUENCE</scope>
    <source>
        <strain evidence="2">MUM 19.33</strain>
    </source>
</reference>
<accession>A0A9Q0BEF8</accession>
<gene>
    <name evidence="2" type="ORF">J7T54_002545</name>
</gene>
<organism evidence="2 3">
    <name type="scientific">Emericellopsis cladophorae</name>
    <dbReference type="NCBI Taxonomy" id="2686198"/>
    <lineage>
        <taxon>Eukaryota</taxon>
        <taxon>Fungi</taxon>
        <taxon>Dikarya</taxon>
        <taxon>Ascomycota</taxon>
        <taxon>Pezizomycotina</taxon>
        <taxon>Sordariomycetes</taxon>
        <taxon>Hypocreomycetidae</taxon>
        <taxon>Hypocreales</taxon>
        <taxon>Bionectriaceae</taxon>
        <taxon>Emericellopsis</taxon>
    </lineage>
</organism>
<feature type="compositionally biased region" description="Basic and acidic residues" evidence="1">
    <location>
        <begin position="18"/>
        <end position="30"/>
    </location>
</feature>
<dbReference type="EMBL" id="JAGIXG020000024">
    <property type="protein sequence ID" value="KAI6781189.1"/>
    <property type="molecule type" value="Genomic_DNA"/>
</dbReference>
<feature type="compositionally biased region" description="Polar residues" evidence="1">
    <location>
        <begin position="63"/>
        <end position="77"/>
    </location>
</feature>
<feature type="compositionally biased region" description="Polar residues" evidence="1">
    <location>
        <begin position="698"/>
        <end position="715"/>
    </location>
</feature>
<feature type="region of interest" description="Disordered" evidence="1">
    <location>
        <begin position="636"/>
        <end position="770"/>
    </location>
</feature>
<proteinExistence type="predicted"/>
<feature type="compositionally biased region" description="Basic and acidic residues" evidence="1">
    <location>
        <begin position="177"/>
        <end position="186"/>
    </location>
</feature>
<sequence>MDDELTNSPSCIRAQKIKEKAAQEEADHKAARAHAAATEARPSRTQVTRLGEPVRRSGRLLARSQSPATLASSQATDASGGDSGGKRAAPTNNAQPAAKRQKATPKKAGPAQEGESTGASRAQRPQGRGEPSSRLFNTLRGDTQPIVAAARSDQPRPGVTGTGRPQARPRKPRKMKSAADPEEFRRRVGGLVFGEENASSNAGPSNLVPSNVVPDPRAVHVHTLAGPSNCGPDYNPSYNNPPPFWHGNQSEGSEPGPDPSTSRYANPGNPITTRPYTPAVHPTSEAPAPGLADPMYYPQWFQQSYQAAAPPGLQGYGANLYHPLDPAPEYPPVPSFPSNTASDPMPAQTNHASHVPGMPAPPSVPPSFNSQEAMYPAVQNTPWALVPWPQVPWGHGPPAAQNAQWTDEASQPATVNPQDLHQHQPFHNPLYYQYYAPPAQQQQYLQQQQPQPSNNESQQQPGDSYDDPSWSAAGDPFIFASLTNGADMTSAFANNPDLRAIVDPDIRPRVDDSKTSPPHRPSRTFKLLGATNANRDGNQASLTICDPLDPGLPSTPAFQTPHLPGGFLCERRNQDEQDKHVEGTVIDHDEDNLLTRTEKKEFHTLWTVTRTIRPTRYAHPEWVKRVTRRRVRVEKSKRCNLSPRTNSSALARPTFLPDDETEFDLPEDDAGDFDPTSVGGSFKPAPVEHSNLFATVPGPSSTSNASQVAANTASSSRRHLPSWRPKPAQQDARRADRRGRIAPRSVPLPAARPQPRVGMTGRQPTQQDVDEHIDQRRQRLYRARVQWEAANPFALLPRVFRGNTMPLNTIRGQRTAHLPIRPERNVAGFPQRTYQAGPLWTSRDYDPSGFSRAHCNKRERREKAGELQDEEYDMTEEEFLAFVPWREWKFC</sequence>
<name>A0A9Q0BEF8_9HYPO</name>
<dbReference type="GeneID" id="75829057"/>
<dbReference type="Proteomes" id="UP001055219">
    <property type="component" value="Unassembled WGS sequence"/>
</dbReference>
<feature type="region of interest" description="Disordered" evidence="1">
    <location>
        <begin position="441"/>
        <end position="472"/>
    </location>
</feature>
<feature type="region of interest" description="Disordered" evidence="1">
    <location>
        <begin position="333"/>
        <end position="364"/>
    </location>
</feature>
<keyword evidence="3" id="KW-1185">Reference proteome</keyword>
<feature type="compositionally biased region" description="Polar residues" evidence="1">
    <location>
        <begin position="259"/>
        <end position="275"/>
    </location>
</feature>
<evidence type="ECO:0000313" key="3">
    <source>
        <dbReference type="Proteomes" id="UP001055219"/>
    </source>
</evidence>
<dbReference type="RefSeq" id="XP_051362045.1">
    <property type="nucleotide sequence ID" value="XM_051506705.1"/>
</dbReference>
<dbReference type="AlphaFoldDB" id="A0A9Q0BEF8"/>
<feature type="compositionally biased region" description="Low complexity" evidence="1">
    <location>
        <begin position="441"/>
        <end position="461"/>
    </location>
</feature>
<feature type="compositionally biased region" description="Acidic residues" evidence="1">
    <location>
        <begin position="657"/>
        <end position="672"/>
    </location>
</feature>
<protein>
    <submittedName>
        <fullName evidence="2">Uncharacterized protein</fullName>
    </submittedName>
</protein>
<evidence type="ECO:0000313" key="2">
    <source>
        <dbReference type="EMBL" id="KAI6781189.1"/>
    </source>
</evidence>
<reference evidence="2" key="1">
    <citation type="journal article" date="2021" name="J Fungi (Basel)">
        <title>Genomic and Metabolomic Analyses of the Marine Fungus Emericellopsis cladophorae: Insights into Saltwater Adaptability Mechanisms and Its Biosynthetic Potential.</title>
        <authorList>
            <person name="Goncalves M.F.M."/>
            <person name="Hilario S."/>
            <person name="Van de Peer Y."/>
            <person name="Esteves A.C."/>
            <person name="Alves A."/>
        </authorList>
    </citation>
    <scope>NUCLEOTIDE SEQUENCE</scope>
    <source>
        <strain evidence="2">MUM 19.33</strain>
    </source>
</reference>